<evidence type="ECO:0000256" key="4">
    <source>
        <dbReference type="ARBA" id="ARBA00023002"/>
    </source>
</evidence>
<dbReference type="InterPro" id="IPR008927">
    <property type="entry name" value="6-PGluconate_DH-like_C_sf"/>
</dbReference>
<dbReference type="NCBIfam" id="NF002647">
    <property type="entry name" value="PRK02318.1-3"/>
    <property type="match status" value="1"/>
</dbReference>
<comment type="caution">
    <text evidence="10">The sequence shown here is derived from an EMBL/GenBank/DDBJ whole genome shotgun (WGS) entry which is preliminary data.</text>
</comment>
<evidence type="ECO:0000256" key="2">
    <source>
        <dbReference type="ARBA" id="ARBA00012939"/>
    </source>
</evidence>
<dbReference type="SUPFAM" id="SSF48179">
    <property type="entry name" value="6-phosphogluconate dehydrogenase C-terminal domain-like"/>
    <property type="match status" value="1"/>
</dbReference>
<dbReference type="GO" id="GO:0008926">
    <property type="term" value="F:mannitol-1-phosphate 5-dehydrogenase activity"/>
    <property type="evidence" value="ECO:0007669"/>
    <property type="project" value="UniProtKB-EC"/>
</dbReference>
<dbReference type="InterPro" id="IPR000669">
    <property type="entry name" value="Mannitol_DH"/>
</dbReference>
<dbReference type="Proteomes" id="UP001179280">
    <property type="component" value="Unassembled WGS sequence"/>
</dbReference>
<dbReference type="PANTHER" id="PTHR30524">
    <property type="entry name" value="MANNITOL-1-PHOSPHATE 5-DEHYDROGENASE"/>
    <property type="match status" value="1"/>
</dbReference>
<dbReference type="InterPro" id="IPR013328">
    <property type="entry name" value="6PGD_dom2"/>
</dbReference>
<dbReference type="PANTHER" id="PTHR30524:SF0">
    <property type="entry name" value="ALTRONATE OXIDOREDUCTASE-RELATED"/>
    <property type="match status" value="1"/>
</dbReference>
<dbReference type="EMBL" id="JAFBCV010000004">
    <property type="protein sequence ID" value="MBM7838311.1"/>
    <property type="molecule type" value="Genomic_DNA"/>
</dbReference>
<gene>
    <name evidence="7" type="primary">mtlD</name>
    <name evidence="10" type="ORF">JOC54_001567</name>
</gene>
<dbReference type="NCBIfam" id="NF002652">
    <property type="entry name" value="PRK02318.2-5"/>
    <property type="match status" value="1"/>
</dbReference>
<dbReference type="SUPFAM" id="SSF51735">
    <property type="entry name" value="NAD(P)-binding Rossmann-fold domains"/>
    <property type="match status" value="1"/>
</dbReference>
<evidence type="ECO:0000256" key="6">
    <source>
        <dbReference type="ARBA" id="ARBA00048615"/>
    </source>
</evidence>
<dbReference type="NCBIfam" id="NF002646">
    <property type="entry name" value="PRK02318.1-2"/>
    <property type="match status" value="1"/>
</dbReference>
<dbReference type="InterPro" id="IPR013118">
    <property type="entry name" value="Mannitol_DH_C"/>
</dbReference>
<evidence type="ECO:0000313" key="10">
    <source>
        <dbReference type="EMBL" id="MBM7838311.1"/>
    </source>
</evidence>
<feature type="domain" description="Mannitol dehydrogenase C-terminal" evidence="9">
    <location>
        <begin position="201"/>
        <end position="342"/>
    </location>
</feature>
<evidence type="ECO:0000259" key="9">
    <source>
        <dbReference type="Pfam" id="PF08125"/>
    </source>
</evidence>
<dbReference type="NCBIfam" id="NF002649">
    <property type="entry name" value="PRK02318.2-1"/>
    <property type="match status" value="1"/>
</dbReference>
<dbReference type="Gene3D" id="3.40.50.720">
    <property type="entry name" value="NAD(P)-binding Rossmann-like Domain"/>
    <property type="match status" value="1"/>
</dbReference>
<proteinExistence type="inferred from homology"/>
<evidence type="ECO:0000256" key="3">
    <source>
        <dbReference type="ARBA" id="ARBA00016219"/>
    </source>
</evidence>
<evidence type="ECO:0000256" key="5">
    <source>
        <dbReference type="ARBA" id="ARBA00023027"/>
    </source>
</evidence>
<dbReference type="EC" id="1.1.1.17" evidence="2 7"/>
<accession>A0ABS2SS38</accession>
<evidence type="ECO:0000259" key="8">
    <source>
        <dbReference type="Pfam" id="PF01232"/>
    </source>
</evidence>
<evidence type="ECO:0000313" key="11">
    <source>
        <dbReference type="Proteomes" id="UP001179280"/>
    </source>
</evidence>
<dbReference type="InterPro" id="IPR023028">
    <property type="entry name" value="Mannitol_1_phos_5_DH"/>
</dbReference>
<organism evidence="10 11">
    <name type="scientific">Shouchella xiaoxiensis</name>
    <dbReference type="NCBI Taxonomy" id="766895"/>
    <lineage>
        <taxon>Bacteria</taxon>
        <taxon>Bacillati</taxon>
        <taxon>Bacillota</taxon>
        <taxon>Bacilli</taxon>
        <taxon>Bacillales</taxon>
        <taxon>Bacillaceae</taxon>
        <taxon>Shouchella</taxon>
    </lineage>
</organism>
<evidence type="ECO:0000256" key="7">
    <source>
        <dbReference type="HAMAP-Rule" id="MF_00196"/>
    </source>
</evidence>
<keyword evidence="11" id="KW-1185">Reference proteome</keyword>
<dbReference type="InterPro" id="IPR036291">
    <property type="entry name" value="NAD(P)-bd_dom_sf"/>
</dbReference>
<evidence type="ECO:0000256" key="1">
    <source>
        <dbReference type="ARBA" id="ARBA00006541"/>
    </source>
</evidence>
<name>A0ABS2SS38_9BACI</name>
<dbReference type="HAMAP" id="MF_00196">
    <property type="entry name" value="Mannitol_dehydrog"/>
    <property type="match status" value="1"/>
</dbReference>
<feature type="binding site" evidence="7">
    <location>
        <begin position="3"/>
        <end position="14"/>
    </location>
    <ligand>
        <name>NAD(+)</name>
        <dbReference type="ChEBI" id="CHEBI:57540"/>
    </ligand>
</feature>
<dbReference type="PRINTS" id="PR00084">
    <property type="entry name" value="MTLDHDRGNASE"/>
</dbReference>
<dbReference type="Pfam" id="PF01232">
    <property type="entry name" value="Mannitol_dh"/>
    <property type="match status" value="1"/>
</dbReference>
<keyword evidence="5 7" id="KW-0520">NAD</keyword>
<reference evidence="10" key="1">
    <citation type="submission" date="2021-01" db="EMBL/GenBank/DDBJ databases">
        <title>Genomic Encyclopedia of Type Strains, Phase IV (KMG-IV): sequencing the most valuable type-strain genomes for metagenomic binning, comparative biology and taxonomic classification.</title>
        <authorList>
            <person name="Goeker M."/>
        </authorList>
    </citation>
    <scope>NUCLEOTIDE SEQUENCE</scope>
    <source>
        <strain evidence="10">DSM 21943</strain>
    </source>
</reference>
<comment type="catalytic activity">
    <reaction evidence="6 7">
        <text>D-mannitol 1-phosphate + NAD(+) = beta-D-fructose 6-phosphate + NADH + H(+)</text>
        <dbReference type="Rhea" id="RHEA:19661"/>
        <dbReference type="ChEBI" id="CHEBI:15378"/>
        <dbReference type="ChEBI" id="CHEBI:57540"/>
        <dbReference type="ChEBI" id="CHEBI:57634"/>
        <dbReference type="ChEBI" id="CHEBI:57945"/>
        <dbReference type="ChEBI" id="CHEBI:61381"/>
        <dbReference type="EC" id="1.1.1.17"/>
    </reaction>
</comment>
<dbReference type="InterPro" id="IPR013131">
    <property type="entry name" value="Mannitol_DH_N"/>
</dbReference>
<feature type="domain" description="Mannitol dehydrogenase N-terminal" evidence="8">
    <location>
        <begin position="1"/>
        <end position="193"/>
    </location>
</feature>
<comment type="similarity">
    <text evidence="1 7">Belongs to the mannitol dehydrogenase family.</text>
</comment>
<dbReference type="Pfam" id="PF08125">
    <property type="entry name" value="Mannitol_dh_C"/>
    <property type="match status" value="1"/>
</dbReference>
<dbReference type="Gene3D" id="1.10.1040.10">
    <property type="entry name" value="N-(1-d-carboxylethyl)-l-norvaline Dehydrogenase, domain 2"/>
    <property type="match status" value="1"/>
</dbReference>
<dbReference type="RefSeq" id="WP_204465481.1">
    <property type="nucleotide sequence ID" value="NZ_JAFBCV010000004.1"/>
</dbReference>
<protein>
    <recommendedName>
        <fullName evidence="3 7">Mannitol-1-phosphate 5-dehydrogenase</fullName>
        <ecNumber evidence="2 7">1.1.1.17</ecNumber>
    </recommendedName>
</protein>
<keyword evidence="4 7" id="KW-0560">Oxidoreductase</keyword>
<sequence length="375" mass="41231">MRAVHFGAGNIGRGFIGAVLSEAGYDVLFSDVNEAVIQALNDRREYTVTTAAEEKQQFTVTNVSGVNSQTNETKLIEAIAEADVITTAVGPTILPLIAKTIAKGLSARSSDTFVNVIACENAIRATSQLKKLIFEQLSAEEQTKVETITGFADAAVDRIVPNVQSDDVLAVTVEPFFEWVVEQPSLKGTNVSLGQAKLVEDLNPFIERKLFTVNTGHAVAAYAGFQAGKKTIKESLRDSYIKHRVRGALNETKTILVDVYGFDADEHEAYIDKIISRFENPYLEDLVERVGRGPIRKLGAQDRLVKPAKQLAEKGFHPEALIESIYDALHFYVEGDQESETLKQLIEEHGIIGAFQEVSGVEGDHPLIKMLEKRL</sequence>